<dbReference type="InterPro" id="IPR006043">
    <property type="entry name" value="NCS2"/>
</dbReference>
<comment type="caution">
    <text evidence="8">The sequence shown here is derived from an EMBL/GenBank/DDBJ whole genome shotgun (WGS) entry which is preliminary data.</text>
</comment>
<sequence>MKNAIQGAQMLFVAFGALVLVPLLTGLDPNVALFGAGVGTLLFQLITRQSVPIFLASSFAFIAPIMFGIQTWGIGATMGGLMAAGFVYIILGAFIKIRGVEFIHKLLPPVVVGPVIIVIGLGLAPVAVNMALGKTGDGAVQLVDGNAALWISSISLLVTIAMSVFAKGFLKLLPICGGIAAGYAVSLGFGVVDFTPVAQAAWLAMPNFTTPEFNINAILFMIPVAIAPAVEHVGDMLAISNVTGKNYLKKPGLHRTIAGDGIATIAASMVGAPPNTTYSEVTGAVMLTKAFNPVIMTWAAITAIVLALVGKLGALLLTIPVPVMGGIMILLFGSIATVGLNTLIKNHVDLHKSRNLVIVAVTLVFGIGGMAFGIGEFSLQGVSLCGIVAIALNLILPQDLGENHVVDNAQMEEEADAKS</sequence>
<organism evidence="8 9">
    <name type="scientific">Vibrio cidicii</name>
    <dbReference type="NCBI Taxonomy" id="1763883"/>
    <lineage>
        <taxon>Bacteria</taxon>
        <taxon>Pseudomonadati</taxon>
        <taxon>Pseudomonadota</taxon>
        <taxon>Gammaproteobacteria</taxon>
        <taxon>Vibrionales</taxon>
        <taxon>Vibrionaceae</taxon>
        <taxon>Vibrio</taxon>
    </lineage>
</organism>
<feature type="transmembrane region" description="Helical" evidence="7">
    <location>
        <begin position="78"/>
        <end position="95"/>
    </location>
</feature>
<dbReference type="Proteomes" id="UP000075349">
    <property type="component" value="Unassembled WGS sequence"/>
</dbReference>
<protein>
    <submittedName>
        <fullName evidence="8">Uracil/xanthine transporter</fullName>
    </submittedName>
</protein>
<feature type="transmembrane region" description="Helical" evidence="7">
    <location>
        <begin position="380"/>
        <end position="396"/>
    </location>
</feature>
<reference evidence="9" key="1">
    <citation type="submission" date="2015-12" db="EMBL/GenBank/DDBJ databases">
        <authorList>
            <person name="Tarr C.L."/>
            <person name="Gladney L.M."/>
        </authorList>
    </citation>
    <scope>NUCLEOTIDE SEQUENCE [LARGE SCALE GENOMIC DNA]</scope>
    <source>
        <strain evidence="9">2756-81</strain>
    </source>
</reference>
<feature type="transmembrane region" description="Helical" evidence="7">
    <location>
        <begin position="107"/>
        <end position="127"/>
    </location>
</feature>
<dbReference type="PANTHER" id="PTHR42810:SF2">
    <property type="entry name" value="PURINE PERMEASE C1399.01C-RELATED"/>
    <property type="match status" value="1"/>
</dbReference>
<dbReference type="PANTHER" id="PTHR42810">
    <property type="entry name" value="PURINE PERMEASE C1399.01C-RELATED"/>
    <property type="match status" value="1"/>
</dbReference>
<dbReference type="NCBIfam" id="TIGR00801">
    <property type="entry name" value="ncs2"/>
    <property type="match status" value="1"/>
</dbReference>
<keyword evidence="4 7" id="KW-0812">Transmembrane</keyword>
<keyword evidence="3" id="KW-0813">Transport</keyword>
<gene>
    <name evidence="8" type="ORF">AUQ44_04880</name>
</gene>
<evidence type="ECO:0000256" key="2">
    <source>
        <dbReference type="ARBA" id="ARBA00008821"/>
    </source>
</evidence>
<accession>A0A151JHF1</accession>
<dbReference type="EMBL" id="LOMK01000001">
    <property type="protein sequence ID" value="KYN25102.1"/>
    <property type="molecule type" value="Genomic_DNA"/>
</dbReference>
<feature type="transmembrane region" description="Helical" evidence="7">
    <location>
        <begin position="147"/>
        <end position="165"/>
    </location>
</feature>
<feature type="transmembrane region" description="Helical" evidence="7">
    <location>
        <begin position="295"/>
        <end position="317"/>
    </location>
</feature>
<name>A0A151JHF1_9VIBR</name>
<evidence type="ECO:0000313" key="9">
    <source>
        <dbReference type="Proteomes" id="UP000075349"/>
    </source>
</evidence>
<feature type="transmembrane region" description="Helical" evidence="7">
    <location>
        <begin position="356"/>
        <end position="374"/>
    </location>
</feature>
<evidence type="ECO:0000256" key="3">
    <source>
        <dbReference type="ARBA" id="ARBA00022448"/>
    </source>
</evidence>
<dbReference type="GO" id="GO:0042907">
    <property type="term" value="F:xanthine transmembrane transporter activity"/>
    <property type="evidence" value="ECO:0007669"/>
    <property type="project" value="TreeGrafter"/>
</dbReference>
<keyword evidence="5 7" id="KW-1133">Transmembrane helix</keyword>
<feature type="transmembrane region" description="Helical" evidence="7">
    <location>
        <begin position="7"/>
        <end position="24"/>
    </location>
</feature>
<feature type="transmembrane region" description="Helical" evidence="7">
    <location>
        <begin position="172"/>
        <end position="192"/>
    </location>
</feature>
<dbReference type="Pfam" id="PF00860">
    <property type="entry name" value="Xan_ur_permease"/>
    <property type="match status" value="1"/>
</dbReference>
<evidence type="ECO:0000256" key="7">
    <source>
        <dbReference type="SAM" id="Phobius"/>
    </source>
</evidence>
<comment type="subcellular location">
    <subcellularLocation>
        <location evidence="1">Membrane</location>
        <topology evidence="1">Multi-pass membrane protein</topology>
    </subcellularLocation>
</comment>
<proteinExistence type="inferred from homology"/>
<evidence type="ECO:0000256" key="6">
    <source>
        <dbReference type="ARBA" id="ARBA00023136"/>
    </source>
</evidence>
<evidence type="ECO:0000256" key="1">
    <source>
        <dbReference type="ARBA" id="ARBA00004141"/>
    </source>
</evidence>
<comment type="similarity">
    <text evidence="2">Belongs to the nucleobase:cation symporter-2 (NCS2) (TC 2.A.40) family.</text>
</comment>
<evidence type="ECO:0000313" key="8">
    <source>
        <dbReference type="EMBL" id="KYN25102.1"/>
    </source>
</evidence>
<evidence type="ECO:0000256" key="4">
    <source>
        <dbReference type="ARBA" id="ARBA00022692"/>
    </source>
</evidence>
<feature type="transmembrane region" description="Helical" evidence="7">
    <location>
        <begin position="53"/>
        <end position="72"/>
    </location>
</feature>
<dbReference type="GO" id="GO:0005886">
    <property type="term" value="C:plasma membrane"/>
    <property type="evidence" value="ECO:0007669"/>
    <property type="project" value="TreeGrafter"/>
</dbReference>
<dbReference type="AlphaFoldDB" id="A0A151JHF1"/>
<evidence type="ECO:0000256" key="5">
    <source>
        <dbReference type="ARBA" id="ARBA00022989"/>
    </source>
</evidence>
<keyword evidence="6 7" id="KW-0472">Membrane</keyword>
<dbReference type="RefSeq" id="WP_065819092.1">
    <property type="nucleotide sequence ID" value="NZ_MPKP01000001.1"/>
</dbReference>
<dbReference type="PROSITE" id="PS01116">
    <property type="entry name" value="XANTH_URACIL_PERMASE"/>
    <property type="match status" value="1"/>
</dbReference>
<feature type="transmembrane region" description="Helical" evidence="7">
    <location>
        <begin position="212"/>
        <end position="230"/>
    </location>
</feature>
<feature type="transmembrane region" description="Helical" evidence="7">
    <location>
        <begin position="323"/>
        <end position="344"/>
    </location>
</feature>
<dbReference type="InterPro" id="IPR006042">
    <property type="entry name" value="Xan_ur_permease"/>
</dbReference>